<dbReference type="FunFam" id="3.90.70.10:FF:000078">
    <property type="entry name" value="Ubiquitin carboxyl-terminal hydrolase 23"/>
    <property type="match status" value="1"/>
</dbReference>
<gene>
    <name evidence="4" type="ORF">POTOM_056349</name>
</gene>
<comment type="caution">
    <text evidence="4">The sequence shown here is derived from an EMBL/GenBank/DDBJ whole genome shotgun (WGS) entry which is preliminary data.</text>
</comment>
<dbReference type="Pfam" id="PF00443">
    <property type="entry name" value="UCH"/>
    <property type="match status" value="1"/>
</dbReference>
<dbReference type="GO" id="GO:0004843">
    <property type="term" value="F:cysteine-type deubiquitinase activity"/>
    <property type="evidence" value="ECO:0007669"/>
    <property type="project" value="InterPro"/>
</dbReference>
<sequence>MESVGNIENGSKDDSTLKRRIKFQLATKQYSGFKNNTSDFKIETLNPGYNSRKRPFAFEHHHPGLSVKKVDGSDFVENGLDPELCFGISFRKIGAGLENLGNTCFLNSVLQCLTYTEPLAAYLQSGKHQNSCHVAGFCALCAIQKHVSRALQSSGRSLVPKDLVSNLRCISRNFRNARQEDAHEYMVNLLESMHKCCLPSGVPSESPAAYEKSLVHKIFGGHLRSQVECQQCSYCSNKFDPFLDLSLEIAKADTLPVALRNFTAAEVLDGGEKQYQCQRCKQKVRAKKRLTVHKAPHVLTIHLKRFHAHDPGRKVDKKVIFDRSLDIKPFVSGSYEGDLKYSLYGVLVHYGHNTHSGHYVCFVRTSSNMWHLLNDNQVRQVSEKTVLEQKAYMLFYVRDRKNIVARKPVDVVKKESMKATLGNTFANLVTKQFSKEHVDSGLIGNRLESTNSSAAVNTKDASSVVRSSEIYPKDASFQQNNRQKLLKVHPASETSSAPLTIPSKGVYLANSELRECLPPSTPSMNSNNVASKPEETYNITEAKTSDCNVPSDSSSCLKTSAIDKLVRNEISQKINAGLNVGVSSQVPCWDFCDKTSGEVPRLAPSMGSTDQTFDKTVTVKSPNKPSCESDQGGDIPIKSSAGKTLSDNTVEGGQQTAHQSVEASILIASIPPVIQNECLHSKAPACTPKKKLEKKLLKRRMHLGSNLFRVSLGVHMRKKHKKRKCLALETNNLFKENLLEQLENDGCSSRLGPSTSRISAVLLASVTSRRKTAKSGSRKGNDTRKSSDPGMGVIDGESMERNSPSGTLLTMDKQRQKSSTSISEVNGGDAREPDCTENSKRYASQNGIMNALGEGAKVTGDLRSYNGPNIIGLNSSFTFSCTCVPGLLKECHCLTELLADASTRKNSMPMLCLHGGGFMIIIPGMEIQDLKVGFCGRGQKARWNRLLRHILIFSFDFAESCLLALFLFVTVAPWDGIELPPQIVESNGVENLSIGYVANEWDEEYDRGKRKKLRQSQHNFDGPNLFQALATKKTQVKKAKMDRSRSGNQPFRI</sequence>
<dbReference type="InterPro" id="IPR018200">
    <property type="entry name" value="USP_CS"/>
</dbReference>
<evidence type="ECO:0000256" key="1">
    <source>
        <dbReference type="ARBA" id="ARBA00009085"/>
    </source>
</evidence>
<dbReference type="InterPro" id="IPR028889">
    <property type="entry name" value="USP"/>
</dbReference>
<feature type="compositionally biased region" description="Polar residues" evidence="2">
    <location>
        <begin position="641"/>
        <end position="656"/>
    </location>
</feature>
<feature type="region of interest" description="Disordered" evidence="2">
    <location>
        <begin position="602"/>
        <end position="656"/>
    </location>
</feature>
<feature type="domain" description="USP" evidence="3">
    <location>
        <begin position="95"/>
        <end position="399"/>
    </location>
</feature>
<dbReference type="PROSITE" id="PS50235">
    <property type="entry name" value="USP_3"/>
    <property type="match status" value="1"/>
</dbReference>
<evidence type="ECO:0000313" key="4">
    <source>
        <dbReference type="EMBL" id="KAG6740880.1"/>
    </source>
</evidence>
<comment type="similarity">
    <text evidence="1">Belongs to the peptidase C19 family.</text>
</comment>
<dbReference type="PANTHER" id="PTHR24006">
    <property type="entry name" value="UBIQUITIN CARBOXYL-TERMINAL HYDROLASE"/>
    <property type="match status" value="1"/>
</dbReference>
<feature type="compositionally biased region" description="Basic and acidic residues" evidence="2">
    <location>
        <begin position="829"/>
        <end position="838"/>
    </location>
</feature>
<dbReference type="InterPro" id="IPR050164">
    <property type="entry name" value="Peptidase_C19"/>
</dbReference>
<dbReference type="OrthoDB" id="420187at2759"/>
<dbReference type="InterPro" id="IPR001394">
    <property type="entry name" value="Peptidase_C19_UCH"/>
</dbReference>
<dbReference type="AlphaFoldDB" id="A0A8X7XZS6"/>
<evidence type="ECO:0000256" key="2">
    <source>
        <dbReference type="SAM" id="MobiDB-lite"/>
    </source>
</evidence>
<dbReference type="PROSITE" id="PS00972">
    <property type="entry name" value="USP_1"/>
    <property type="match status" value="1"/>
</dbReference>
<dbReference type="CDD" id="cd02661">
    <property type="entry name" value="Peptidase_C19E"/>
    <property type="match status" value="1"/>
</dbReference>
<feature type="compositionally biased region" description="Basic residues" evidence="2">
    <location>
        <begin position="768"/>
        <end position="777"/>
    </location>
</feature>
<accession>A0A8X7XZS6</accession>
<dbReference type="EMBL" id="JAAWWB010000035">
    <property type="protein sequence ID" value="KAG6740880.1"/>
    <property type="molecule type" value="Genomic_DNA"/>
</dbReference>
<name>A0A8X7XZS6_POPTO</name>
<keyword evidence="5" id="KW-1185">Reference proteome</keyword>
<evidence type="ECO:0000313" key="5">
    <source>
        <dbReference type="Proteomes" id="UP000886885"/>
    </source>
</evidence>
<organism evidence="4 5">
    <name type="scientific">Populus tomentosa</name>
    <name type="common">Chinese white poplar</name>
    <dbReference type="NCBI Taxonomy" id="118781"/>
    <lineage>
        <taxon>Eukaryota</taxon>
        <taxon>Viridiplantae</taxon>
        <taxon>Streptophyta</taxon>
        <taxon>Embryophyta</taxon>
        <taxon>Tracheophyta</taxon>
        <taxon>Spermatophyta</taxon>
        <taxon>Magnoliopsida</taxon>
        <taxon>eudicotyledons</taxon>
        <taxon>Gunneridae</taxon>
        <taxon>Pentapetalae</taxon>
        <taxon>rosids</taxon>
        <taxon>fabids</taxon>
        <taxon>Malpighiales</taxon>
        <taxon>Salicaceae</taxon>
        <taxon>Saliceae</taxon>
        <taxon>Populus</taxon>
    </lineage>
</organism>
<dbReference type="Proteomes" id="UP000886885">
    <property type="component" value="Chromosome 18A"/>
</dbReference>
<dbReference type="PANTHER" id="PTHR24006:SF663">
    <property type="entry name" value="UBIQUITIN CARBOXYL-TERMINAL HYDROLASE 23"/>
    <property type="match status" value="1"/>
</dbReference>
<evidence type="ECO:0000259" key="3">
    <source>
        <dbReference type="PROSITE" id="PS50235"/>
    </source>
</evidence>
<dbReference type="PROSITE" id="PS00973">
    <property type="entry name" value="USP_2"/>
    <property type="match status" value="1"/>
</dbReference>
<proteinExistence type="inferred from homology"/>
<reference evidence="4" key="1">
    <citation type="journal article" date="2020" name="bioRxiv">
        <title>Hybrid origin of Populus tomentosa Carr. identified through genome sequencing and phylogenomic analysis.</title>
        <authorList>
            <person name="An X."/>
            <person name="Gao K."/>
            <person name="Chen Z."/>
            <person name="Li J."/>
            <person name="Yang X."/>
            <person name="Yang X."/>
            <person name="Zhou J."/>
            <person name="Guo T."/>
            <person name="Zhao T."/>
            <person name="Huang S."/>
            <person name="Miao D."/>
            <person name="Khan W.U."/>
            <person name="Rao P."/>
            <person name="Ye M."/>
            <person name="Lei B."/>
            <person name="Liao W."/>
            <person name="Wang J."/>
            <person name="Ji L."/>
            <person name="Li Y."/>
            <person name="Guo B."/>
            <person name="Mustafa N.S."/>
            <person name="Li S."/>
            <person name="Yun Q."/>
            <person name="Keller S.R."/>
            <person name="Mao J."/>
            <person name="Zhang R."/>
            <person name="Strauss S.H."/>
        </authorList>
    </citation>
    <scope>NUCLEOTIDE SEQUENCE</scope>
    <source>
        <strain evidence="4">GM15</strain>
        <tissue evidence="4">Leaf</tissue>
    </source>
</reference>
<dbReference type="GO" id="GO:0005634">
    <property type="term" value="C:nucleus"/>
    <property type="evidence" value="ECO:0007669"/>
    <property type="project" value="TreeGrafter"/>
</dbReference>
<protein>
    <recommendedName>
        <fullName evidence="3">USP domain-containing protein</fullName>
    </recommendedName>
</protein>
<dbReference type="InterPro" id="IPR013087">
    <property type="entry name" value="Znf_C2H2_type"/>
</dbReference>
<dbReference type="GO" id="GO:0016579">
    <property type="term" value="P:protein deubiquitination"/>
    <property type="evidence" value="ECO:0007669"/>
    <property type="project" value="InterPro"/>
</dbReference>
<feature type="compositionally biased region" description="Polar residues" evidence="2">
    <location>
        <begin position="606"/>
        <end position="629"/>
    </location>
</feature>
<dbReference type="PROSITE" id="PS00028">
    <property type="entry name" value="ZINC_FINGER_C2H2_1"/>
    <property type="match status" value="1"/>
</dbReference>
<dbReference type="GO" id="GO:0005829">
    <property type="term" value="C:cytosol"/>
    <property type="evidence" value="ECO:0007669"/>
    <property type="project" value="TreeGrafter"/>
</dbReference>
<feature type="region of interest" description="Disordered" evidence="2">
    <location>
        <begin position="767"/>
        <end position="838"/>
    </location>
</feature>